<dbReference type="NCBIfam" id="TIGR01547">
    <property type="entry name" value="phage_term_2"/>
    <property type="match status" value="1"/>
</dbReference>
<keyword evidence="2" id="KW-1185">Reference proteome</keyword>
<dbReference type="Gene3D" id="3.30.420.280">
    <property type="match status" value="1"/>
</dbReference>
<protein>
    <submittedName>
        <fullName evidence="1">PBSX family phage terminase large subunit</fullName>
    </submittedName>
</protein>
<name>A0A9X8UI39_9FIRM</name>
<gene>
    <name evidence="1" type="ORF">EDD78_10992</name>
</gene>
<dbReference type="InterPro" id="IPR006437">
    <property type="entry name" value="Phage_terminase_lsu"/>
</dbReference>
<dbReference type="Gene3D" id="3.40.50.300">
    <property type="entry name" value="P-loop containing nucleotide triphosphate hydrolases"/>
    <property type="match status" value="1"/>
</dbReference>
<dbReference type="RefSeq" id="WP_132084910.1">
    <property type="nucleotide sequence ID" value="NZ_SLUK01000009.1"/>
</dbReference>
<proteinExistence type="predicted"/>
<dbReference type="Pfam" id="PF03237">
    <property type="entry name" value="Terminase_6N"/>
    <property type="match status" value="1"/>
</dbReference>
<accession>A0A9X8UI39</accession>
<dbReference type="InterPro" id="IPR027417">
    <property type="entry name" value="P-loop_NTPase"/>
</dbReference>
<evidence type="ECO:0000313" key="2">
    <source>
        <dbReference type="Proteomes" id="UP000294682"/>
    </source>
</evidence>
<dbReference type="Proteomes" id="UP000294682">
    <property type="component" value="Unassembled WGS sequence"/>
</dbReference>
<comment type="caution">
    <text evidence="1">The sequence shown here is derived from an EMBL/GenBank/DDBJ whole genome shotgun (WGS) entry which is preliminary data.</text>
</comment>
<dbReference type="EMBL" id="SLUK01000009">
    <property type="protein sequence ID" value="TCL42621.1"/>
    <property type="molecule type" value="Genomic_DNA"/>
</dbReference>
<evidence type="ECO:0000313" key="1">
    <source>
        <dbReference type="EMBL" id="TCL42621.1"/>
    </source>
</evidence>
<sequence length="423" mass="48280">MEFKEFSPKQLLALTWWTPGSKEAHRSGLICDGAVRSGKTLCMSVSFAAWALWRFSGQSFALCGKTIASLRRNVVTPLLGVLRQLGFECREKVSKNYFELTMGERTGRFYLFGGKDEGSGALIQGITLGGVLFDEVALMPRSFVEQALARCSVAGSTFWFNCNPEHPFHWFYNEWIKKRRERNMLYLHFALSDNPALGEEIVRRYHSLYTGAFYERFVLGKWVAAEGAVYPMFERERHVVDTVPDCERWYLSCDYGTLNPTSIGLWGERDGVWYRAAEYYHDARESGIVRTDEEYYEALCALAGEREIEAVVVDPSAASFITCIRRHGRFLVIPACNDVLDGIRVVSDMLRSGQLRFHQSCGGILREFGLYRWDQNSAQDAPIKRNDHAMDEMRYLCMTVARSPQSGFYALSPARQEGDCDWT</sequence>
<dbReference type="AlphaFoldDB" id="A0A9X8UI39"/>
<organism evidence="1 2">
    <name type="scientific">Harryflintia acetispora</name>
    <dbReference type="NCBI Taxonomy" id="1849041"/>
    <lineage>
        <taxon>Bacteria</taxon>
        <taxon>Bacillati</taxon>
        <taxon>Bacillota</taxon>
        <taxon>Clostridia</taxon>
        <taxon>Eubacteriales</taxon>
        <taxon>Oscillospiraceae</taxon>
        <taxon>Harryflintia</taxon>
    </lineage>
</organism>
<reference evidence="1 2" key="1">
    <citation type="submission" date="2019-03" db="EMBL/GenBank/DDBJ databases">
        <title>Genomic Encyclopedia of Type Strains, Phase IV (KMG-IV): sequencing the most valuable type-strain genomes for metagenomic binning, comparative biology and taxonomic classification.</title>
        <authorList>
            <person name="Goeker M."/>
        </authorList>
    </citation>
    <scope>NUCLEOTIDE SEQUENCE [LARGE SCALE GENOMIC DNA]</scope>
    <source>
        <strain evidence="1 2">DSM 100433</strain>
    </source>
</reference>